<dbReference type="InterPro" id="IPR050482">
    <property type="entry name" value="Sensor_HK_TwoCompSys"/>
</dbReference>
<dbReference type="CDD" id="cd16917">
    <property type="entry name" value="HATPase_UhpB-NarQ-NarX-like"/>
    <property type="match status" value="1"/>
</dbReference>
<feature type="transmembrane region" description="Helical" evidence="4">
    <location>
        <begin position="359"/>
        <end position="380"/>
    </location>
</feature>
<keyword evidence="4" id="KW-0472">Membrane</keyword>
<keyword evidence="3" id="KW-0902">Two-component regulatory system</keyword>
<evidence type="ECO:0000313" key="6">
    <source>
        <dbReference type="EMBL" id="RXK55950.1"/>
    </source>
</evidence>
<evidence type="ECO:0000256" key="4">
    <source>
        <dbReference type="SAM" id="Phobius"/>
    </source>
</evidence>
<keyword evidence="7" id="KW-1185">Reference proteome</keyword>
<protein>
    <recommendedName>
        <fullName evidence="5">Histidine kinase domain-containing protein</fullName>
    </recommendedName>
</protein>
<keyword evidence="1" id="KW-0808">Transferase</keyword>
<dbReference type="PROSITE" id="PS50109">
    <property type="entry name" value="HIS_KIN"/>
    <property type="match status" value="1"/>
</dbReference>
<name>A0A4Q1CAK5_9BACT</name>
<keyword evidence="4" id="KW-0812">Transmembrane</keyword>
<dbReference type="InterPro" id="IPR003594">
    <property type="entry name" value="HATPase_dom"/>
</dbReference>
<keyword evidence="4" id="KW-1133">Transmembrane helix</keyword>
<dbReference type="InterPro" id="IPR036890">
    <property type="entry name" value="HATPase_C_sf"/>
</dbReference>
<evidence type="ECO:0000313" key="7">
    <source>
        <dbReference type="Proteomes" id="UP000290218"/>
    </source>
</evidence>
<dbReference type="Proteomes" id="UP000290218">
    <property type="component" value="Unassembled WGS sequence"/>
</dbReference>
<dbReference type="AlphaFoldDB" id="A0A4Q1CAK5"/>
<dbReference type="Gene3D" id="1.20.5.1930">
    <property type="match status" value="1"/>
</dbReference>
<dbReference type="InterPro" id="IPR005467">
    <property type="entry name" value="His_kinase_dom"/>
</dbReference>
<comment type="caution">
    <text evidence="6">The sequence shown here is derived from an EMBL/GenBank/DDBJ whole genome shotgun (WGS) entry which is preliminary data.</text>
</comment>
<organism evidence="6 7">
    <name type="scientific">Oleiharenicola lentus</name>
    <dbReference type="NCBI Taxonomy" id="2508720"/>
    <lineage>
        <taxon>Bacteria</taxon>
        <taxon>Pseudomonadati</taxon>
        <taxon>Verrucomicrobiota</taxon>
        <taxon>Opitutia</taxon>
        <taxon>Opitutales</taxon>
        <taxon>Opitutaceae</taxon>
        <taxon>Oleiharenicola</taxon>
    </lineage>
</organism>
<evidence type="ECO:0000256" key="2">
    <source>
        <dbReference type="ARBA" id="ARBA00022777"/>
    </source>
</evidence>
<dbReference type="RefSeq" id="WP_129047317.1">
    <property type="nucleotide sequence ID" value="NZ_SDHX01000001.1"/>
</dbReference>
<accession>A0A4Q1CAK5</accession>
<dbReference type="Pfam" id="PF02518">
    <property type="entry name" value="HATPase_c"/>
    <property type="match status" value="1"/>
</dbReference>
<evidence type="ECO:0000256" key="3">
    <source>
        <dbReference type="ARBA" id="ARBA00023012"/>
    </source>
</evidence>
<evidence type="ECO:0000259" key="5">
    <source>
        <dbReference type="PROSITE" id="PS50109"/>
    </source>
</evidence>
<gene>
    <name evidence="6" type="ORF">ESB00_08745</name>
</gene>
<sequence>MRLAQEFRLGTNVLMRTMGVVRAPFPSTALLALAFLAGGTLPRLHAVDEKVRYSAKPVITEIVVGGRAVPVKSSPQADGIGEVSYEGISLLRGEFPLNLALDTAAPGKPPIVRLRTRLEGWESEWRDHESQMYLVLRFIDENNRAVSSESFIRQGHSPGWGGLPQNSRWHSQVNEVEVPERSHRVQILLVSGGTPRTTGFWAVRRLRLSVRSADNEAPTGIQLYQLESLSGLGLDSPRGNPNGWLRDGTGLDIPILYSRLEDDGPAEPVLALLDTSPDNTGGWLQMVPAAARIVPGQHLRLEVEEKYSIGRGRDADVSFLSLPVGDYVFRAWATDELGRPTGPSLRVPVVVRPPFYATAWFRMFGAVFLTAALLAAVRYLSWRKMQEQMRLLEQRRAVEEERTRLARDLHDEMGSRFTQISLLAGRALISAPADQAVREPIRSINGAVKELASALEEIVWAANPKHDTLEGFGNYLAQYTGAVVRDADLRCRLDIPTALPEHSLPSGFRHRLMMAVKEALNNTLKHAHATEVSVQLELDGSRLLVTVSDNGKGFDPGTVKRGNGLDHLERRMVEICGTCEIESRQAGGTRIHLAVPLPKSAL</sequence>
<dbReference type="SMART" id="SM00387">
    <property type="entry name" value="HATPase_c"/>
    <property type="match status" value="1"/>
</dbReference>
<dbReference type="EMBL" id="SDHX01000001">
    <property type="protein sequence ID" value="RXK55950.1"/>
    <property type="molecule type" value="Genomic_DNA"/>
</dbReference>
<dbReference type="SUPFAM" id="SSF55874">
    <property type="entry name" value="ATPase domain of HSP90 chaperone/DNA topoisomerase II/histidine kinase"/>
    <property type="match status" value="1"/>
</dbReference>
<reference evidence="6 7" key="1">
    <citation type="submission" date="2019-01" db="EMBL/GenBank/DDBJ databases">
        <title>Lacunisphaera sp. strain TWA-58.</title>
        <authorList>
            <person name="Chen W.-M."/>
        </authorList>
    </citation>
    <scope>NUCLEOTIDE SEQUENCE [LARGE SCALE GENOMIC DNA]</scope>
    <source>
        <strain evidence="6 7">TWA-58</strain>
    </source>
</reference>
<dbReference type="InterPro" id="IPR011712">
    <property type="entry name" value="Sig_transdc_His_kin_sub3_dim/P"/>
</dbReference>
<dbReference type="OrthoDB" id="176246at2"/>
<evidence type="ECO:0000256" key="1">
    <source>
        <dbReference type="ARBA" id="ARBA00022679"/>
    </source>
</evidence>
<feature type="domain" description="Histidine kinase" evidence="5">
    <location>
        <begin position="404"/>
        <end position="599"/>
    </location>
</feature>
<dbReference type="GO" id="GO:0016020">
    <property type="term" value="C:membrane"/>
    <property type="evidence" value="ECO:0007669"/>
    <property type="project" value="InterPro"/>
</dbReference>
<dbReference type="GO" id="GO:0000155">
    <property type="term" value="F:phosphorelay sensor kinase activity"/>
    <property type="evidence" value="ECO:0007669"/>
    <property type="project" value="InterPro"/>
</dbReference>
<dbReference type="PANTHER" id="PTHR24421">
    <property type="entry name" value="NITRATE/NITRITE SENSOR PROTEIN NARX-RELATED"/>
    <property type="match status" value="1"/>
</dbReference>
<keyword evidence="2" id="KW-0418">Kinase</keyword>
<dbReference type="Gene3D" id="3.30.565.10">
    <property type="entry name" value="Histidine kinase-like ATPase, C-terminal domain"/>
    <property type="match status" value="1"/>
</dbReference>
<proteinExistence type="predicted"/>
<dbReference type="Pfam" id="PF07730">
    <property type="entry name" value="HisKA_3"/>
    <property type="match status" value="1"/>
</dbReference>
<dbReference type="GO" id="GO:0046983">
    <property type="term" value="F:protein dimerization activity"/>
    <property type="evidence" value="ECO:0007669"/>
    <property type="project" value="InterPro"/>
</dbReference>